<evidence type="ECO:0000259" key="7">
    <source>
        <dbReference type="PROSITE" id="PS51918"/>
    </source>
</evidence>
<evidence type="ECO:0000256" key="5">
    <source>
        <dbReference type="ARBA" id="ARBA00023014"/>
    </source>
</evidence>
<gene>
    <name evidence="8" type="ORF">SAMN05192585_10187</name>
</gene>
<keyword evidence="8" id="KW-0670">Pyruvate</keyword>
<keyword evidence="3 6" id="KW-0479">Metal-binding</keyword>
<dbReference type="GO" id="GO:0046872">
    <property type="term" value="F:metal ion binding"/>
    <property type="evidence" value="ECO:0007669"/>
    <property type="project" value="UniProtKB-KW"/>
</dbReference>
<feature type="binding site" evidence="6">
    <location>
        <position position="77"/>
    </location>
    <ligand>
        <name>[4Fe-4S] cluster</name>
        <dbReference type="ChEBI" id="CHEBI:49883"/>
        <note>4Fe-4S-S-AdoMet</note>
    </ligand>
</feature>
<keyword evidence="2 6" id="KW-0949">S-adenosyl-L-methionine</keyword>
<keyword evidence="8" id="KW-0456">Lyase</keyword>
<dbReference type="GO" id="GO:0051539">
    <property type="term" value="F:4 iron, 4 sulfur cluster binding"/>
    <property type="evidence" value="ECO:0007669"/>
    <property type="project" value="UniProtKB-KW"/>
</dbReference>
<protein>
    <submittedName>
        <fullName evidence="8">Pyruvate formate lyase activating enzyme</fullName>
    </submittedName>
</protein>
<evidence type="ECO:0000256" key="3">
    <source>
        <dbReference type="ARBA" id="ARBA00022723"/>
    </source>
</evidence>
<evidence type="ECO:0000256" key="1">
    <source>
        <dbReference type="ARBA" id="ARBA00022485"/>
    </source>
</evidence>
<name>A0A1G9U613_9FIRM</name>
<evidence type="ECO:0000256" key="6">
    <source>
        <dbReference type="PIRSR" id="PIRSR004869-50"/>
    </source>
</evidence>
<dbReference type="AlphaFoldDB" id="A0A1G9U613"/>
<dbReference type="InterPro" id="IPR006638">
    <property type="entry name" value="Elp3/MiaA/NifB-like_rSAM"/>
</dbReference>
<dbReference type="STRING" id="258515.SAMN05192585_10187"/>
<dbReference type="PANTHER" id="PTHR30352">
    <property type="entry name" value="PYRUVATE FORMATE-LYASE-ACTIVATING ENZYME"/>
    <property type="match status" value="1"/>
</dbReference>
<keyword evidence="5 6" id="KW-0411">Iron-sulfur</keyword>
<dbReference type="SFLD" id="SFLDG01101">
    <property type="entry name" value="Uncharacterised_Radical_SAM_Su"/>
    <property type="match status" value="1"/>
</dbReference>
<sequence>MKVQCEICPHYCTIEEGHTGLCRARKNEGGRIICKNYGQITSISLDPIEKKPLMRFYPGSKILSVGSYGCNLRCPFCQNYQISMAGGEEVDTLKASPQMLVEKALKLIPNGNIGLAYTYNEPMVGYEFVLDCSKLARKHNLKNVIVTNGFINAEPLKELLPFTDAMNIDLKGFSERFYKLVGGKLETVKQTIEVAASRCHVEVTTLIIPNENDSEREMTALSRWLASISPDIPLHVSRFFPRYKMADRGPTPVETVYRLAETAHNNLKYVYVGNC</sequence>
<dbReference type="InterPro" id="IPR027596">
    <property type="entry name" value="AmmeMemoSam_rS"/>
</dbReference>
<dbReference type="InterPro" id="IPR007197">
    <property type="entry name" value="rSAM"/>
</dbReference>
<evidence type="ECO:0000313" key="8">
    <source>
        <dbReference type="EMBL" id="SDM55292.1"/>
    </source>
</evidence>
<dbReference type="SFLD" id="SFLDS00029">
    <property type="entry name" value="Radical_SAM"/>
    <property type="match status" value="1"/>
</dbReference>
<dbReference type="PIRSF" id="PIRSF004869">
    <property type="entry name" value="PflX_prd"/>
    <property type="match status" value="1"/>
</dbReference>
<dbReference type="GO" id="GO:0016829">
    <property type="term" value="F:lyase activity"/>
    <property type="evidence" value="ECO:0007669"/>
    <property type="project" value="UniProtKB-KW"/>
</dbReference>
<dbReference type="PROSITE" id="PS51918">
    <property type="entry name" value="RADICAL_SAM"/>
    <property type="match status" value="1"/>
</dbReference>
<dbReference type="Proteomes" id="UP000199182">
    <property type="component" value="Unassembled WGS sequence"/>
</dbReference>
<accession>A0A1G9U613</accession>
<comment type="cofactor">
    <cofactor evidence="6">
        <name>[4Fe-4S] cluster</name>
        <dbReference type="ChEBI" id="CHEBI:49883"/>
    </cofactor>
    <text evidence="6">Binds 1 [4Fe-4S] cluster. The cluster is coordinated with 3 cysteines and an exchangeable S-adenosyl-L-methionine.</text>
</comment>
<dbReference type="SUPFAM" id="SSF102114">
    <property type="entry name" value="Radical SAM enzymes"/>
    <property type="match status" value="1"/>
</dbReference>
<dbReference type="InterPro" id="IPR016431">
    <property type="entry name" value="Pyrv-formate_lyase-activ_prd"/>
</dbReference>
<dbReference type="Pfam" id="PF04055">
    <property type="entry name" value="Radical_SAM"/>
    <property type="match status" value="1"/>
</dbReference>
<dbReference type="InterPro" id="IPR013785">
    <property type="entry name" value="Aldolase_TIM"/>
</dbReference>
<dbReference type="OrthoDB" id="9778883at2"/>
<dbReference type="SMART" id="SM00729">
    <property type="entry name" value="Elp3"/>
    <property type="match status" value="1"/>
</dbReference>
<dbReference type="PANTHER" id="PTHR30352:SF5">
    <property type="entry name" value="PYRUVATE FORMATE-LYASE 1-ACTIVATING ENZYME"/>
    <property type="match status" value="1"/>
</dbReference>
<keyword evidence="1" id="KW-0004">4Fe-4S</keyword>
<proteinExistence type="predicted"/>
<keyword evidence="4 6" id="KW-0408">Iron</keyword>
<evidence type="ECO:0000313" key="9">
    <source>
        <dbReference type="Proteomes" id="UP000199182"/>
    </source>
</evidence>
<dbReference type="InterPro" id="IPR058240">
    <property type="entry name" value="rSAM_sf"/>
</dbReference>
<evidence type="ECO:0000256" key="4">
    <source>
        <dbReference type="ARBA" id="ARBA00023004"/>
    </source>
</evidence>
<dbReference type="CDD" id="cd01335">
    <property type="entry name" value="Radical_SAM"/>
    <property type="match status" value="1"/>
</dbReference>
<feature type="binding site" evidence="6">
    <location>
        <position position="70"/>
    </location>
    <ligand>
        <name>[4Fe-4S] cluster</name>
        <dbReference type="ChEBI" id="CHEBI:49883"/>
        <note>4Fe-4S-S-AdoMet</note>
    </ligand>
</feature>
<dbReference type="RefSeq" id="WP_092637367.1">
    <property type="nucleotide sequence ID" value="NZ_FNID01000001.1"/>
</dbReference>
<dbReference type="NCBIfam" id="TIGR04337">
    <property type="entry name" value="AmmeMemoSam_rS"/>
    <property type="match status" value="1"/>
</dbReference>
<dbReference type="Gene3D" id="3.20.20.70">
    <property type="entry name" value="Aldolase class I"/>
    <property type="match status" value="1"/>
</dbReference>
<organism evidence="8 9">
    <name type="scientific">Acetanaerobacterium elongatum</name>
    <dbReference type="NCBI Taxonomy" id="258515"/>
    <lineage>
        <taxon>Bacteria</taxon>
        <taxon>Bacillati</taxon>
        <taxon>Bacillota</taxon>
        <taxon>Clostridia</taxon>
        <taxon>Eubacteriales</taxon>
        <taxon>Oscillospiraceae</taxon>
        <taxon>Acetanaerobacterium</taxon>
    </lineage>
</organism>
<keyword evidence="9" id="KW-1185">Reference proteome</keyword>
<feature type="binding site" evidence="6">
    <location>
        <position position="74"/>
    </location>
    <ligand>
        <name>[4Fe-4S] cluster</name>
        <dbReference type="ChEBI" id="CHEBI:49883"/>
        <note>4Fe-4S-S-AdoMet</note>
    </ligand>
</feature>
<feature type="domain" description="Radical SAM core" evidence="7">
    <location>
        <begin position="55"/>
        <end position="274"/>
    </location>
</feature>
<evidence type="ECO:0000256" key="2">
    <source>
        <dbReference type="ARBA" id="ARBA00022691"/>
    </source>
</evidence>
<reference evidence="8 9" key="1">
    <citation type="submission" date="2016-10" db="EMBL/GenBank/DDBJ databases">
        <authorList>
            <person name="de Groot N.N."/>
        </authorList>
    </citation>
    <scope>NUCLEOTIDE SEQUENCE [LARGE SCALE GENOMIC DNA]</scope>
    <source>
        <strain evidence="8 9">CGMCC 1.5012</strain>
    </source>
</reference>
<dbReference type="InterPro" id="IPR034457">
    <property type="entry name" value="Organic_radical-activating"/>
</dbReference>
<dbReference type="EMBL" id="FNID01000001">
    <property type="protein sequence ID" value="SDM55292.1"/>
    <property type="molecule type" value="Genomic_DNA"/>
</dbReference>